<organism evidence="3 4">
    <name type="scientific">Enterococcus avium</name>
    <name type="common">Streptococcus avium</name>
    <dbReference type="NCBI Taxonomy" id="33945"/>
    <lineage>
        <taxon>Bacteria</taxon>
        <taxon>Bacillati</taxon>
        <taxon>Bacillota</taxon>
        <taxon>Bacilli</taxon>
        <taxon>Lactobacillales</taxon>
        <taxon>Enterococcaceae</taxon>
        <taxon>Enterococcus</taxon>
    </lineage>
</organism>
<feature type="transmembrane region" description="Helical" evidence="1">
    <location>
        <begin position="67"/>
        <end position="85"/>
    </location>
</feature>
<feature type="transmembrane region" description="Helical" evidence="1">
    <location>
        <begin position="129"/>
        <end position="146"/>
    </location>
</feature>
<evidence type="ECO:0000313" key="2">
    <source>
        <dbReference type="EMBL" id="MDT2401782.1"/>
    </source>
</evidence>
<evidence type="ECO:0000313" key="4">
    <source>
        <dbReference type="Proteomes" id="UP001264335"/>
    </source>
</evidence>
<reference evidence="3 4" key="1">
    <citation type="submission" date="2023-03" db="EMBL/GenBank/DDBJ databases">
        <authorList>
            <person name="Shen W."/>
            <person name="Cai J."/>
        </authorList>
    </citation>
    <scope>NUCLEOTIDE SEQUENCE [LARGE SCALE GENOMIC DNA]</scope>
    <source>
        <strain evidence="2">P33-2</strain>
        <strain evidence="3 4">Y2</strain>
    </source>
</reference>
<dbReference type="EMBL" id="JARPWY010000013">
    <property type="protein sequence ID" value="MDT2513913.1"/>
    <property type="molecule type" value="Genomic_DNA"/>
</dbReference>
<dbReference type="InterPro" id="IPR045798">
    <property type="entry name" value="TrbL_Firmicutes"/>
</dbReference>
<name>A0AAW8SGE5_ENTAV</name>
<keyword evidence="1" id="KW-1133">Transmembrane helix</keyword>
<gene>
    <name evidence="2" type="ORF">P7D43_05300</name>
    <name evidence="3" type="ORF">P7D79_06645</name>
</gene>
<dbReference type="Proteomes" id="UP001260773">
    <property type="component" value="Unassembled WGS sequence"/>
</dbReference>
<comment type="caution">
    <text evidence="3">The sequence shown here is derived from an EMBL/GenBank/DDBJ whole genome shotgun (WGS) entry which is preliminary data.</text>
</comment>
<sequence length="259" mass="29217">MKIDGSTLTQLLSSLDEYNPVVNEVVEKMTKGLVPVAMMILGVLMYLELADTNRRIQVEQGRVNSDIFISVAWKYLVGFILIAYSNEIFDSIVWITNAIGNIISKVTSNKSDLKFIVPEIKGKVKTSQRLILNGMTAIAYFFNWFAEIVTKILVFLRAFELYLFKAAAPILVALYASEEWRPITMRFIKMFTAVAIQGFLIIIILKIYPALVTNDMFDLVAKGNWAENLAAMFICLLKSGVFVFVLLGSQRKAKEWMGG</sequence>
<feature type="transmembrane region" description="Helical" evidence="1">
    <location>
        <begin position="152"/>
        <end position="175"/>
    </location>
</feature>
<feature type="transmembrane region" description="Helical" evidence="1">
    <location>
        <begin position="187"/>
        <end position="208"/>
    </location>
</feature>
<evidence type="ECO:0000313" key="3">
    <source>
        <dbReference type="EMBL" id="MDT2513913.1"/>
    </source>
</evidence>
<dbReference type="EMBL" id="JARPWH010000012">
    <property type="protein sequence ID" value="MDT2401782.1"/>
    <property type="molecule type" value="Genomic_DNA"/>
</dbReference>
<accession>A0AAW8SGE5</accession>
<dbReference type="AlphaFoldDB" id="A0AAW8SGE5"/>
<dbReference type="Pfam" id="PF19478">
    <property type="entry name" value="TrbL_2"/>
    <property type="match status" value="1"/>
</dbReference>
<dbReference type="Proteomes" id="UP001264335">
    <property type="component" value="Unassembled WGS sequence"/>
</dbReference>
<protein>
    <recommendedName>
        <fullName evidence="5">Type III secretion system protein PrgH</fullName>
    </recommendedName>
</protein>
<keyword evidence="1" id="KW-0472">Membrane</keyword>
<feature type="transmembrane region" description="Helical" evidence="1">
    <location>
        <begin position="228"/>
        <end position="247"/>
    </location>
</feature>
<dbReference type="RefSeq" id="WP_311820672.1">
    <property type="nucleotide sequence ID" value="NZ_JARPWH010000012.1"/>
</dbReference>
<proteinExistence type="predicted"/>
<evidence type="ECO:0008006" key="5">
    <source>
        <dbReference type="Google" id="ProtNLM"/>
    </source>
</evidence>
<keyword evidence="1" id="KW-0812">Transmembrane</keyword>
<feature type="transmembrane region" description="Helical" evidence="1">
    <location>
        <begin position="29"/>
        <end position="47"/>
    </location>
</feature>
<evidence type="ECO:0000256" key="1">
    <source>
        <dbReference type="SAM" id="Phobius"/>
    </source>
</evidence>